<evidence type="ECO:0008006" key="5">
    <source>
        <dbReference type="Google" id="ProtNLM"/>
    </source>
</evidence>
<name>I4ECR6_9BACT</name>
<keyword evidence="4" id="KW-1185">Reference proteome</keyword>
<feature type="signal peptide" evidence="2">
    <location>
        <begin position="1"/>
        <end position="19"/>
    </location>
</feature>
<comment type="caution">
    <text evidence="3">The sequence shown here is derived from an EMBL/GenBank/DDBJ whole genome shotgun (WGS) entry which is preliminary data.</text>
</comment>
<evidence type="ECO:0000313" key="3">
    <source>
        <dbReference type="EMBL" id="CCF82478.1"/>
    </source>
</evidence>
<evidence type="ECO:0000313" key="4">
    <source>
        <dbReference type="Proteomes" id="UP000004221"/>
    </source>
</evidence>
<dbReference type="Proteomes" id="UP000004221">
    <property type="component" value="Unassembled WGS sequence"/>
</dbReference>
<evidence type="ECO:0000256" key="2">
    <source>
        <dbReference type="SAM" id="SignalP"/>
    </source>
</evidence>
<gene>
    <name evidence="3" type="ORF">NITHO_1170007</name>
</gene>
<accession>I4ECR6</accession>
<dbReference type="EMBL" id="CAGS01000021">
    <property type="protein sequence ID" value="CCF82478.1"/>
    <property type="molecule type" value="Genomic_DNA"/>
</dbReference>
<proteinExistence type="predicted"/>
<protein>
    <recommendedName>
        <fullName evidence="5">Secreted protein</fullName>
    </recommendedName>
</protein>
<reference evidence="3 4" key="1">
    <citation type="journal article" date="2012" name="ISME J.">
        <title>Nitrification expanded: discovery, physiology and genomics of a nitrite-oxidizing bacterium from the phylum Chloroflexi.</title>
        <authorList>
            <person name="Sorokin D.Y."/>
            <person name="Lucker S."/>
            <person name="Vejmelkova D."/>
            <person name="Kostrikina N.A."/>
            <person name="Kleerebezem R."/>
            <person name="Rijpstra W.I."/>
            <person name="Damste J.S."/>
            <person name="Le Paslier D."/>
            <person name="Muyzer G."/>
            <person name="Wagner M."/>
            <person name="van Loosdrecht M.C."/>
            <person name="Daims H."/>
        </authorList>
    </citation>
    <scope>NUCLEOTIDE SEQUENCE [LARGE SCALE GENOMIC DNA]</scope>
    <source>
        <strain evidence="4">none</strain>
    </source>
</reference>
<dbReference type="AlphaFoldDB" id="I4ECR6"/>
<sequence>MLVCSGGVVVALLALSSSATFSGKRSTATRSTEDTAGGTTHALSSPAHPAGNPPRRRDLEVTFRRLGLKHGRIHLPYKRVLEPAPATAMPPVLRVSAQAPVPPIPMLGVSCGPRMVMDHPPGALCY</sequence>
<evidence type="ECO:0000256" key="1">
    <source>
        <dbReference type="SAM" id="MobiDB-lite"/>
    </source>
</evidence>
<organism evidence="3 4">
    <name type="scientific">Nitrolancea hollandica Lb</name>
    <dbReference type="NCBI Taxonomy" id="1129897"/>
    <lineage>
        <taxon>Bacteria</taxon>
        <taxon>Pseudomonadati</taxon>
        <taxon>Thermomicrobiota</taxon>
        <taxon>Thermomicrobia</taxon>
        <taxon>Sphaerobacterales</taxon>
        <taxon>Sphaerobacterineae</taxon>
        <taxon>Sphaerobacteraceae</taxon>
        <taxon>Nitrolancea</taxon>
    </lineage>
</organism>
<keyword evidence="2" id="KW-0732">Signal</keyword>
<feature type="region of interest" description="Disordered" evidence="1">
    <location>
        <begin position="22"/>
        <end position="57"/>
    </location>
</feature>
<feature type="chain" id="PRO_5003688785" description="Secreted protein" evidence="2">
    <location>
        <begin position="20"/>
        <end position="126"/>
    </location>
</feature>